<comment type="caution">
    <text evidence="6">The sequence shown here is derived from an EMBL/GenBank/DDBJ whole genome shotgun (WGS) entry which is preliminary data.</text>
</comment>
<dbReference type="EC" id="3.1.26.4" evidence="2"/>
<evidence type="ECO:0000256" key="3">
    <source>
        <dbReference type="ARBA" id="ARBA00023125"/>
    </source>
</evidence>
<protein>
    <recommendedName>
        <fullName evidence="2">ribonuclease H</fullName>
        <ecNumber evidence="2">3.1.26.4</ecNumber>
    </recommendedName>
</protein>
<reference evidence="6 7" key="1">
    <citation type="submission" date="2024-05" db="EMBL/GenBank/DDBJ databases">
        <title>Genome sequencing and assembly of Indian major carp, Cirrhinus mrigala (Hamilton, 1822).</title>
        <authorList>
            <person name="Mohindra V."/>
            <person name="Chowdhury L.M."/>
            <person name="Lal K."/>
            <person name="Jena J.K."/>
        </authorList>
    </citation>
    <scope>NUCLEOTIDE SEQUENCE [LARGE SCALE GENOMIC DNA]</scope>
    <source>
        <strain evidence="6">CM1030</strain>
        <tissue evidence="6">Blood</tissue>
    </source>
</reference>
<dbReference type="Pfam" id="PF00078">
    <property type="entry name" value="RVT_1"/>
    <property type="match status" value="1"/>
</dbReference>
<dbReference type="GO" id="GO:0003677">
    <property type="term" value="F:DNA binding"/>
    <property type="evidence" value="ECO:0007669"/>
    <property type="project" value="UniProtKB-KW"/>
</dbReference>
<dbReference type="Gene3D" id="1.10.150.130">
    <property type="match status" value="1"/>
</dbReference>
<comment type="similarity">
    <text evidence="1">Belongs to the beta type-B retroviral polymerase family. HERV class-II K(HML-2) pol subfamily.</text>
</comment>
<dbReference type="SUPFAM" id="SSF47823">
    <property type="entry name" value="lambda integrase-like, N-terminal domain"/>
    <property type="match status" value="1"/>
</dbReference>
<evidence type="ECO:0000259" key="5">
    <source>
        <dbReference type="PROSITE" id="PS50878"/>
    </source>
</evidence>
<evidence type="ECO:0000256" key="1">
    <source>
        <dbReference type="ARBA" id="ARBA00010879"/>
    </source>
</evidence>
<dbReference type="CDD" id="cd03714">
    <property type="entry name" value="RT_DIRS1"/>
    <property type="match status" value="1"/>
</dbReference>
<gene>
    <name evidence="6" type="ORF">M9458_057440</name>
</gene>
<dbReference type="PANTHER" id="PTHR33066:SF2">
    <property type="entry name" value="FILAGGRIN-2-LIKE"/>
    <property type="match status" value="1"/>
</dbReference>
<dbReference type="Gene3D" id="3.30.70.270">
    <property type="match status" value="1"/>
</dbReference>
<dbReference type="Proteomes" id="UP001529510">
    <property type="component" value="Unassembled WGS sequence"/>
</dbReference>
<dbReference type="AlphaFoldDB" id="A0ABD0MBB8"/>
<dbReference type="InterPro" id="IPR043502">
    <property type="entry name" value="DNA/RNA_pol_sf"/>
</dbReference>
<feature type="region of interest" description="Disordered" evidence="4">
    <location>
        <begin position="264"/>
        <end position="304"/>
    </location>
</feature>
<dbReference type="InterPro" id="IPR043128">
    <property type="entry name" value="Rev_trsase/Diguanyl_cyclase"/>
</dbReference>
<keyword evidence="3" id="KW-0238">DNA-binding</keyword>
<dbReference type="InterPro" id="IPR000477">
    <property type="entry name" value="RT_dom"/>
</dbReference>
<proteinExistence type="inferred from homology"/>
<evidence type="ECO:0000313" key="6">
    <source>
        <dbReference type="EMBL" id="KAL0147254.1"/>
    </source>
</evidence>
<evidence type="ECO:0000256" key="2">
    <source>
        <dbReference type="ARBA" id="ARBA00012180"/>
    </source>
</evidence>
<name>A0ABD0MBB8_CIRMR</name>
<dbReference type="PANTHER" id="PTHR33066">
    <property type="entry name" value="INTEGRASE_SAM-LIKE_N DOMAIN-CONTAINING PROTEIN"/>
    <property type="match status" value="1"/>
</dbReference>
<sequence length="1099" mass="119905">MGMAPRHVSCENHTFVSQNTQPLDRHCVSAVRCTLGTSVQMHHCYHRCFQDRLGRCVQRECSFRGLDRPPAALAHQLPGVVGSASSPEEVPTFDSGQACVGPVRQHSDCGLHQPPGRCTLLSHVTTSLPSPAVEPTQTQVSACHSHSGRSQSHGRFSVTTGFTRRRVEAPPPIGPTDLGSIRPGTSRSLCLTGIHPLPVVVWSNRGSPRYRCTGTQLAEGPAQVCVSPSEPHCTDSVQSQGGQGTDSLGSPLLAQQNLVLGPGAPGISSSLAHSSEEGPPFSGEGHNLAPVPRSLKPPPMVLGRDQEDFRDLSPSVVNTLLQARAPTTRRLYDLKWCIFVNWCSSRGKDPWRCGIESVLSFLQGGLDRHLSASTLKIRTSEQKHTLPYLYPDVRGVAGYAKSAHPISLASLKTKKLKQVQHTLGALGVSGTALQRWSFSRVEWVAHIRLHYPPVCVADSDLPSVPQHVKRATLKEHSRVERLFKGDVAFVPTQRCVVTKMTLRRGIDAFLPVRLWMRSLSGAGTPQPLELPKEWAGPSRGVPLISFGVPPTTGCRSLHQKVHQAKALKDLHEGGHNPEVLREFCTASDLVLRATKVTAWSLGCAMSTMVVQERHLWLCLVDMRETDKTRFLNSPMSQTVLFGDAVEIFAQQFSAAQKLTEAVKHILPRRAAATSTQWQHLSHAASWSQAGGPGGEAFVPKILTIERFPLSLGPQGGRGVLDRPIPPLSPLSSSEWFESAIKHTTHAASARTQVSVAYTQDTDTQTPLRTGYETPERGPCVPLCCPTAGMSVVPLVPLVWFLGAWLALTSPSCWLLQTIRLGYATRFAHHTPKFRGVHFTSVEAADAPVLSAEIATLLAKDAIQPAPPADMKAGFYSLYFVVPMKGGGLRPILDLRVLNQALHRLPFKMLTQKHTFRCVHPQDRFAATDLKDMYFHASIFPCHRPFLRFTFKGQACQHKVLPFGLSLSPCVSTEVTEAALVPLRDKGIRTLNYLDDWLILAQSQDQLCEHRDLVLTPQPVGPSGQPGKEQTLPDAEDLFSWYRVGFGRTDDTPHAGTCPVGVELLEYVQEQDGGPTEMVSEAPGVYGSYSGSHATGAASY</sequence>
<dbReference type="Gene3D" id="3.10.10.10">
    <property type="entry name" value="HIV Type 1 Reverse Transcriptase, subunit A, domain 1"/>
    <property type="match status" value="1"/>
</dbReference>
<dbReference type="GO" id="GO:0004523">
    <property type="term" value="F:RNA-DNA hybrid ribonuclease activity"/>
    <property type="evidence" value="ECO:0007669"/>
    <property type="project" value="UniProtKB-EC"/>
</dbReference>
<evidence type="ECO:0000256" key="4">
    <source>
        <dbReference type="SAM" id="MobiDB-lite"/>
    </source>
</evidence>
<dbReference type="SUPFAM" id="SSF56672">
    <property type="entry name" value="DNA/RNA polymerases"/>
    <property type="match status" value="1"/>
</dbReference>
<keyword evidence="7" id="KW-1185">Reference proteome</keyword>
<accession>A0ABD0MBB8</accession>
<feature type="region of interest" description="Disordered" evidence="4">
    <location>
        <begin position="223"/>
        <end position="250"/>
    </location>
</feature>
<feature type="domain" description="Reverse transcriptase" evidence="5">
    <location>
        <begin position="862"/>
        <end position="1045"/>
    </location>
</feature>
<organism evidence="6 7">
    <name type="scientific">Cirrhinus mrigala</name>
    <name type="common">Mrigala</name>
    <dbReference type="NCBI Taxonomy" id="683832"/>
    <lineage>
        <taxon>Eukaryota</taxon>
        <taxon>Metazoa</taxon>
        <taxon>Chordata</taxon>
        <taxon>Craniata</taxon>
        <taxon>Vertebrata</taxon>
        <taxon>Euteleostomi</taxon>
        <taxon>Actinopterygii</taxon>
        <taxon>Neopterygii</taxon>
        <taxon>Teleostei</taxon>
        <taxon>Ostariophysi</taxon>
        <taxon>Cypriniformes</taxon>
        <taxon>Cyprinidae</taxon>
        <taxon>Labeoninae</taxon>
        <taxon>Labeonini</taxon>
        <taxon>Cirrhinus</taxon>
    </lineage>
</organism>
<dbReference type="InterPro" id="IPR010998">
    <property type="entry name" value="Integrase_recombinase_N"/>
</dbReference>
<evidence type="ECO:0000313" key="7">
    <source>
        <dbReference type="Proteomes" id="UP001529510"/>
    </source>
</evidence>
<feature type="compositionally biased region" description="Polar residues" evidence="4">
    <location>
        <begin position="235"/>
        <end position="250"/>
    </location>
</feature>
<dbReference type="EMBL" id="JAMKFB020000787">
    <property type="protein sequence ID" value="KAL0147254.1"/>
    <property type="molecule type" value="Genomic_DNA"/>
</dbReference>
<dbReference type="PROSITE" id="PS50878">
    <property type="entry name" value="RT_POL"/>
    <property type="match status" value="1"/>
</dbReference>